<evidence type="ECO:0000256" key="3">
    <source>
        <dbReference type="ARBA" id="ARBA00023125"/>
    </source>
</evidence>
<keyword evidence="5" id="KW-0539">Nucleus</keyword>
<keyword evidence="3" id="KW-0238">DNA-binding</keyword>
<keyword evidence="2" id="KW-0805">Transcription regulation</keyword>
<name>A0ABC8V5C7_9AQUA</name>
<protein>
    <recommendedName>
        <fullName evidence="6">BHLH domain-containing protein</fullName>
    </recommendedName>
</protein>
<dbReference type="AlphaFoldDB" id="A0ABC8V5C7"/>
<keyword evidence="8" id="KW-1185">Reference proteome</keyword>
<dbReference type="PANTHER" id="PTHR45844">
    <property type="entry name" value="TRANSCRIPTION FACTOR BHLH30"/>
    <property type="match status" value="1"/>
</dbReference>
<gene>
    <name evidence="7" type="ORF">ILEXP_LOCUS59206</name>
</gene>
<comment type="caution">
    <text evidence="7">The sequence shown here is derived from an EMBL/GenBank/DDBJ whole genome shotgun (WGS) entry which is preliminary data.</text>
</comment>
<evidence type="ECO:0000313" key="8">
    <source>
        <dbReference type="Proteomes" id="UP001642360"/>
    </source>
</evidence>
<evidence type="ECO:0000259" key="6">
    <source>
        <dbReference type="PROSITE" id="PS50888"/>
    </source>
</evidence>
<dbReference type="GO" id="GO:0006355">
    <property type="term" value="P:regulation of DNA-templated transcription"/>
    <property type="evidence" value="ECO:0007669"/>
    <property type="project" value="UniProtKB-ARBA"/>
</dbReference>
<dbReference type="Gene3D" id="4.10.280.10">
    <property type="entry name" value="Helix-loop-helix DNA-binding domain"/>
    <property type="match status" value="1"/>
</dbReference>
<proteinExistence type="predicted"/>
<dbReference type="PANTHER" id="PTHR45844:SF19">
    <property type="entry name" value="TRANSCRIPTION FACTOR BHLH106-RELATED"/>
    <property type="match status" value="1"/>
</dbReference>
<reference evidence="7 8" key="1">
    <citation type="submission" date="2024-02" db="EMBL/GenBank/DDBJ databases">
        <authorList>
            <person name="Vignale AGUSTIN F."/>
            <person name="Sosa J E."/>
            <person name="Modenutti C."/>
        </authorList>
    </citation>
    <scope>NUCLEOTIDE SEQUENCE [LARGE SCALE GENOMIC DNA]</scope>
</reference>
<dbReference type="EMBL" id="CAUOFW020010501">
    <property type="protein sequence ID" value="CAK9188525.1"/>
    <property type="molecule type" value="Genomic_DNA"/>
</dbReference>
<dbReference type="SMART" id="SM00353">
    <property type="entry name" value="HLH"/>
    <property type="match status" value="1"/>
</dbReference>
<dbReference type="PROSITE" id="PS50888">
    <property type="entry name" value="BHLH"/>
    <property type="match status" value="1"/>
</dbReference>
<dbReference type="GO" id="GO:0003677">
    <property type="term" value="F:DNA binding"/>
    <property type="evidence" value="ECO:0007669"/>
    <property type="project" value="UniProtKB-KW"/>
</dbReference>
<organism evidence="7 8">
    <name type="scientific">Ilex paraguariensis</name>
    <name type="common">yerba mate</name>
    <dbReference type="NCBI Taxonomy" id="185542"/>
    <lineage>
        <taxon>Eukaryota</taxon>
        <taxon>Viridiplantae</taxon>
        <taxon>Streptophyta</taxon>
        <taxon>Embryophyta</taxon>
        <taxon>Tracheophyta</taxon>
        <taxon>Spermatophyta</taxon>
        <taxon>Magnoliopsida</taxon>
        <taxon>eudicotyledons</taxon>
        <taxon>Gunneridae</taxon>
        <taxon>Pentapetalae</taxon>
        <taxon>asterids</taxon>
        <taxon>campanulids</taxon>
        <taxon>Aquifoliales</taxon>
        <taxon>Aquifoliaceae</taxon>
        <taxon>Ilex</taxon>
    </lineage>
</organism>
<dbReference type="FunFam" id="4.10.280.10:FF:000070">
    <property type="entry name" value="transcription factor bHLH30"/>
    <property type="match status" value="1"/>
</dbReference>
<dbReference type="Pfam" id="PF00010">
    <property type="entry name" value="HLH"/>
    <property type="match status" value="1"/>
</dbReference>
<sequence>MQPENFPESGYFNRFLSGKGTTDVETYSYPANYELPAKSSCSSSFCPWEISGFTDTPEARSLAASKNHKEAEKRRRERINSHLDRLRSLLPCNAKTDKASLLAKVIERVKELKQETSEIMQLENVPSESDEITIHTDDNASYGRLLIEASLCCEDRSDLIVDLIETLKSLHLKPLRAEMVTLGGRIRNVIIVSGENDLSTESVEYLKDALRSLIQRSSSESVDRSKRRRVFNRQLIA</sequence>
<feature type="domain" description="BHLH" evidence="6">
    <location>
        <begin position="63"/>
        <end position="112"/>
    </location>
</feature>
<evidence type="ECO:0000256" key="2">
    <source>
        <dbReference type="ARBA" id="ARBA00023015"/>
    </source>
</evidence>
<dbReference type="Proteomes" id="UP001642360">
    <property type="component" value="Unassembled WGS sequence"/>
</dbReference>
<dbReference type="CDD" id="cd11455">
    <property type="entry name" value="bHLH_AtAIG1_like"/>
    <property type="match status" value="1"/>
</dbReference>
<dbReference type="InterPro" id="IPR011598">
    <property type="entry name" value="bHLH_dom"/>
</dbReference>
<keyword evidence="4" id="KW-0804">Transcription</keyword>
<dbReference type="SUPFAM" id="SSF47459">
    <property type="entry name" value="HLH, helix-loop-helix DNA-binding domain"/>
    <property type="match status" value="1"/>
</dbReference>
<accession>A0ABC8V5C7</accession>
<dbReference type="InterPro" id="IPR045847">
    <property type="entry name" value="AIG1-like"/>
</dbReference>
<comment type="subcellular location">
    <subcellularLocation>
        <location evidence="1">Nucleus</location>
    </subcellularLocation>
</comment>
<dbReference type="GO" id="GO:0005634">
    <property type="term" value="C:nucleus"/>
    <property type="evidence" value="ECO:0007669"/>
    <property type="project" value="UniProtKB-SubCell"/>
</dbReference>
<evidence type="ECO:0000256" key="5">
    <source>
        <dbReference type="ARBA" id="ARBA00023242"/>
    </source>
</evidence>
<evidence type="ECO:0000256" key="4">
    <source>
        <dbReference type="ARBA" id="ARBA00023163"/>
    </source>
</evidence>
<evidence type="ECO:0000256" key="1">
    <source>
        <dbReference type="ARBA" id="ARBA00004123"/>
    </source>
</evidence>
<dbReference type="InterPro" id="IPR036638">
    <property type="entry name" value="HLH_DNA-bd_sf"/>
</dbReference>
<evidence type="ECO:0000313" key="7">
    <source>
        <dbReference type="EMBL" id="CAK9188525.1"/>
    </source>
</evidence>